<dbReference type="InterPro" id="IPR037232">
    <property type="entry name" value="NADH_quin_OxRdtase_su_C/D-like"/>
</dbReference>
<dbReference type="GO" id="GO:0008137">
    <property type="term" value="F:NADH dehydrogenase (ubiquinone) activity"/>
    <property type="evidence" value="ECO:0007669"/>
    <property type="project" value="InterPro"/>
</dbReference>
<evidence type="ECO:0000313" key="3">
    <source>
        <dbReference type="EMBL" id="SVD36356.1"/>
    </source>
</evidence>
<organism evidence="3">
    <name type="scientific">marine metagenome</name>
    <dbReference type="NCBI Taxonomy" id="408172"/>
    <lineage>
        <taxon>unclassified sequences</taxon>
        <taxon>metagenomes</taxon>
        <taxon>ecological metagenomes</taxon>
    </lineage>
</organism>
<dbReference type="InterPro" id="IPR001268">
    <property type="entry name" value="NADH_UbQ_OxRdtase_30kDa_su"/>
</dbReference>
<feature type="non-terminal residue" evidence="3">
    <location>
        <position position="113"/>
    </location>
</feature>
<dbReference type="EMBL" id="UINC01145932">
    <property type="protein sequence ID" value="SVD36356.1"/>
    <property type="molecule type" value="Genomic_DNA"/>
</dbReference>
<dbReference type="PANTHER" id="PTHR10884">
    <property type="entry name" value="NADH DEHYDROGENASE UBIQUINONE IRON-SULFUR PROTEIN 3"/>
    <property type="match status" value="1"/>
</dbReference>
<name>A0A382UQ24_9ZZZZ</name>
<accession>A0A382UQ24</accession>
<feature type="domain" description="NADH:ubiquinone oxidoreductase 30kDa subunit" evidence="2">
    <location>
        <begin position="13"/>
        <end position="113"/>
    </location>
</feature>
<protein>
    <recommendedName>
        <fullName evidence="2">NADH:ubiquinone oxidoreductase 30kDa subunit domain-containing protein</fullName>
    </recommendedName>
</protein>
<dbReference type="Pfam" id="PF00329">
    <property type="entry name" value="Complex1_30kDa"/>
    <property type="match status" value="1"/>
</dbReference>
<dbReference type="AlphaFoldDB" id="A0A382UQ24"/>
<dbReference type="PANTHER" id="PTHR10884:SF14">
    <property type="entry name" value="NADH DEHYDROGENASE [UBIQUINONE] IRON-SULFUR PROTEIN 3, MITOCHONDRIAL"/>
    <property type="match status" value="1"/>
</dbReference>
<proteinExistence type="inferred from homology"/>
<dbReference type="SUPFAM" id="SSF143243">
    <property type="entry name" value="Nqo5-like"/>
    <property type="match status" value="1"/>
</dbReference>
<evidence type="ECO:0000256" key="1">
    <source>
        <dbReference type="ARBA" id="ARBA00007569"/>
    </source>
</evidence>
<evidence type="ECO:0000259" key="2">
    <source>
        <dbReference type="Pfam" id="PF00329"/>
    </source>
</evidence>
<comment type="similarity">
    <text evidence="1">Belongs to the complex I 30 kDa subunit family.</text>
</comment>
<sequence>MPTTPAVRSTVLHTARDELLEVVAGLRNDGYDMVIDLTAVDYVAHPGRTDLPEGVVGERFEVVVSLIHHRSRERVRIRVQVPEEDPVVPSLFDLYPGTEAMEREVHDLYGVAF</sequence>
<gene>
    <name evidence="3" type="ORF">METZ01_LOCUS389210</name>
</gene>
<dbReference type="Gene3D" id="3.30.460.80">
    <property type="entry name" value="NADH:ubiquinone oxidoreductase, 30kDa subunit"/>
    <property type="match status" value="1"/>
</dbReference>
<reference evidence="3" key="1">
    <citation type="submission" date="2018-05" db="EMBL/GenBank/DDBJ databases">
        <authorList>
            <person name="Lanie J.A."/>
            <person name="Ng W.-L."/>
            <person name="Kazmierczak K.M."/>
            <person name="Andrzejewski T.M."/>
            <person name="Davidsen T.M."/>
            <person name="Wayne K.J."/>
            <person name="Tettelin H."/>
            <person name="Glass J.I."/>
            <person name="Rusch D."/>
            <person name="Podicherti R."/>
            <person name="Tsui H.-C.T."/>
            <person name="Winkler M.E."/>
        </authorList>
    </citation>
    <scope>NUCLEOTIDE SEQUENCE</scope>
</reference>